<sequence length="150" mass="15143">MADTLHPTVPDALQAEILGQLAGLLEAAGRDPDLHGRLRADPRAVLADAGLPVAEGVEVTTEVTSPAGFAAVLGRTTPSCLVLPLPPLSDDELSDADLEAVAGSGAAGRFMAHLMAMGAGVLFAFGLFTGHSVKGAAAKTINDISAVYNS</sequence>
<evidence type="ECO:0000313" key="2">
    <source>
        <dbReference type="Proteomes" id="UP000075787"/>
    </source>
</evidence>
<dbReference type="AlphaFoldDB" id="A0A162LUJ3"/>
<organism evidence="1 2">
    <name type="scientific">Tistrella mobilis</name>
    <dbReference type="NCBI Taxonomy" id="171437"/>
    <lineage>
        <taxon>Bacteria</taxon>
        <taxon>Pseudomonadati</taxon>
        <taxon>Pseudomonadota</taxon>
        <taxon>Alphaproteobacteria</taxon>
        <taxon>Geminicoccales</taxon>
        <taxon>Geminicoccaceae</taxon>
        <taxon>Tistrella</taxon>
    </lineage>
</organism>
<protein>
    <submittedName>
        <fullName evidence="1">Uncharacterized protein</fullName>
    </submittedName>
</protein>
<comment type="caution">
    <text evidence="1">The sequence shown here is derived from an EMBL/GenBank/DDBJ whole genome shotgun (WGS) entry which is preliminary data.</text>
</comment>
<name>A0A162LUJ3_9PROT</name>
<dbReference type="RefSeq" id="WP_062761657.1">
    <property type="nucleotide sequence ID" value="NZ_CP121042.1"/>
</dbReference>
<dbReference type="InterPro" id="IPR036648">
    <property type="entry name" value="CN_Hdrase_a/SCN_Hdrase_g_sf"/>
</dbReference>
<accession>A0A162LUJ3</accession>
<dbReference type="Proteomes" id="UP000075787">
    <property type="component" value="Unassembled WGS sequence"/>
</dbReference>
<reference evidence="1 2" key="1">
    <citation type="submission" date="2015-12" db="EMBL/GenBank/DDBJ databases">
        <title>Genome sequence of Tistrella mobilis MCCC 1A02139.</title>
        <authorList>
            <person name="Lu L."/>
            <person name="Lai Q."/>
            <person name="Shao Z."/>
            <person name="Qian P."/>
        </authorList>
    </citation>
    <scope>NUCLEOTIDE SEQUENCE [LARGE SCALE GENOMIC DNA]</scope>
    <source>
        <strain evidence="1 2">MCCC 1A02139</strain>
    </source>
</reference>
<dbReference type="GO" id="GO:0046914">
    <property type="term" value="F:transition metal ion binding"/>
    <property type="evidence" value="ECO:0007669"/>
    <property type="project" value="InterPro"/>
</dbReference>
<dbReference type="GO" id="GO:0003824">
    <property type="term" value="F:catalytic activity"/>
    <property type="evidence" value="ECO:0007669"/>
    <property type="project" value="InterPro"/>
</dbReference>
<evidence type="ECO:0000313" key="1">
    <source>
        <dbReference type="EMBL" id="KYO57181.1"/>
    </source>
</evidence>
<dbReference type="Gene3D" id="3.90.330.10">
    <property type="entry name" value="Nitrile hydratase alpha /Thiocyanate hydrolase gamma"/>
    <property type="match status" value="1"/>
</dbReference>
<dbReference type="EMBL" id="LPZR01000033">
    <property type="protein sequence ID" value="KYO57181.1"/>
    <property type="molecule type" value="Genomic_DNA"/>
</dbReference>
<dbReference type="GeneID" id="97239069"/>
<proteinExistence type="predicted"/>
<dbReference type="SUPFAM" id="SSF56209">
    <property type="entry name" value="Nitrile hydratase alpha chain"/>
    <property type="match status" value="1"/>
</dbReference>
<gene>
    <name evidence="1" type="ORF">AUP44_20865</name>
</gene>